<name>A0A1B6IFJ6_9HEMI</name>
<organism evidence="3">
    <name type="scientific">Homalodisca liturata</name>
    <dbReference type="NCBI Taxonomy" id="320908"/>
    <lineage>
        <taxon>Eukaryota</taxon>
        <taxon>Metazoa</taxon>
        <taxon>Ecdysozoa</taxon>
        <taxon>Arthropoda</taxon>
        <taxon>Hexapoda</taxon>
        <taxon>Insecta</taxon>
        <taxon>Pterygota</taxon>
        <taxon>Neoptera</taxon>
        <taxon>Paraneoptera</taxon>
        <taxon>Hemiptera</taxon>
        <taxon>Auchenorrhyncha</taxon>
        <taxon>Membracoidea</taxon>
        <taxon>Cicadellidae</taxon>
        <taxon>Cicadellinae</taxon>
        <taxon>Proconiini</taxon>
        <taxon>Homalodisca</taxon>
    </lineage>
</organism>
<dbReference type="PANTHER" id="PTHR31545:SF5">
    <property type="entry name" value="SPEEDY PROTEIN A"/>
    <property type="match status" value="1"/>
</dbReference>
<dbReference type="PANTHER" id="PTHR31545">
    <property type="entry name" value="SEEDY PROTEIN A/C FAMILY MEMBER"/>
    <property type="match status" value="1"/>
</dbReference>
<feature type="non-terminal residue" evidence="3">
    <location>
        <position position="104"/>
    </location>
</feature>
<protein>
    <submittedName>
        <fullName evidence="3">Uncharacterized protein</fullName>
    </submittedName>
</protein>
<dbReference type="InterPro" id="IPR020984">
    <property type="entry name" value="Speedy"/>
</dbReference>
<evidence type="ECO:0000256" key="2">
    <source>
        <dbReference type="ARBA" id="ARBA00023306"/>
    </source>
</evidence>
<sequence>RITSINDWMYITCLPRWALPRSFKHGAESLLVQVRSNLWAAMDFRACVSLQCCLQVMDSMKDCTLWTRERRQVHGGAIRNYVLQPQCDLCLIPRIRCYNTDLES</sequence>
<dbReference type="AlphaFoldDB" id="A0A1B6IFJ6"/>
<evidence type="ECO:0000256" key="1">
    <source>
        <dbReference type="ARBA" id="ARBA00010932"/>
    </source>
</evidence>
<feature type="non-terminal residue" evidence="3">
    <location>
        <position position="1"/>
    </location>
</feature>
<dbReference type="InterPro" id="IPR052316">
    <property type="entry name" value="Speedy-Ringo_regulator"/>
</dbReference>
<reference evidence="3" key="1">
    <citation type="submission" date="2015-11" db="EMBL/GenBank/DDBJ databases">
        <title>De novo transcriptome assembly of four potential Pierce s Disease insect vectors from Arizona vineyards.</title>
        <authorList>
            <person name="Tassone E.E."/>
        </authorList>
    </citation>
    <scope>NUCLEOTIDE SEQUENCE</scope>
</reference>
<dbReference type="EMBL" id="GECU01022023">
    <property type="protein sequence ID" value="JAS85683.1"/>
    <property type="molecule type" value="Transcribed_RNA"/>
</dbReference>
<accession>A0A1B6IFJ6</accession>
<evidence type="ECO:0000313" key="3">
    <source>
        <dbReference type="EMBL" id="JAS85683.1"/>
    </source>
</evidence>
<gene>
    <name evidence="3" type="ORF">g.56204</name>
</gene>
<dbReference type="Pfam" id="PF11357">
    <property type="entry name" value="Spy1"/>
    <property type="match status" value="1"/>
</dbReference>
<proteinExistence type="inferred from homology"/>
<dbReference type="GO" id="GO:0019901">
    <property type="term" value="F:protein kinase binding"/>
    <property type="evidence" value="ECO:0007669"/>
    <property type="project" value="InterPro"/>
</dbReference>
<keyword evidence="2" id="KW-0131">Cell cycle</keyword>
<comment type="similarity">
    <text evidence="1">Belongs to the Speedy/Ringo family.</text>
</comment>